<gene>
    <name evidence="9" type="ORF">ACFSJU_17535</name>
</gene>
<evidence type="ECO:0000256" key="2">
    <source>
        <dbReference type="ARBA" id="ARBA00007898"/>
    </source>
</evidence>
<dbReference type="RefSeq" id="WP_255904338.1">
    <property type="nucleotide sequence ID" value="NZ_JAFMZO010000004.1"/>
</dbReference>
<keyword evidence="4 7" id="KW-0732">Signal</keyword>
<feature type="signal peptide" evidence="7">
    <location>
        <begin position="1"/>
        <end position="22"/>
    </location>
</feature>
<name>A0ABW4ZQX2_9SPHI</name>
<dbReference type="EC" id="3.5.2.6" evidence="3"/>
<dbReference type="Gene3D" id="3.40.710.10">
    <property type="entry name" value="DD-peptidase/beta-lactamase superfamily"/>
    <property type="match status" value="1"/>
</dbReference>
<keyword evidence="10" id="KW-1185">Reference proteome</keyword>
<comment type="caution">
    <text evidence="9">The sequence shown here is derived from an EMBL/GenBank/DDBJ whole genome shotgun (WGS) entry which is preliminary data.</text>
</comment>
<accession>A0ABW4ZQX2</accession>
<dbReference type="Proteomes" id="UP001597387">
    <property type="component" value="Unassembled WGS sequence"/>
</dbReference>
<keyword evidence="5" id="KW-0378">Hydrolase</keyword>
<sequence>MRNLLLLGILIFYSLSSFSQQADFHAAFKKCNLKGSITIYNHQNREWIFSDSADAKITTLPASTFKIINLLIALETGVIKDENELFKWTGQKDTAIYGDRAEVYKDMTVKQAFEISAVWVFTELAKKIGRERYQHYLNLSAYGNGNLSEEGIDFWNFGAFEISPVNQIEFLRRMYEGKLPFSGRTISIVKKVMISEVHPNYSIRSKTGWSRQSGKDVGWWVGYVERKGNAYFFATRLTKDRKLANSSFGQCRKDITKNILRELGIIN</sequence>
<protein>
    <recommendedName>
        <fullName evidence="3">beta-lactamase</fullName>
        <ecNumber evidence="3">3.5.2.6</ecNumber>
    </recommendedName>
</protein>
<dbReference type="InterPro" id="IPR050515">
    <property type="entry name" value="Beta-lactam/transpept"/>
</dbReference>
<evidence type="ECO:0000259" key="8">
    <source>
        <dbReference type="Pfam" id="PF00905"/>
    </source>
</evidence>
<evidence type="ECO:0000256" key="7">
    <source>
        <dbReference type="SAM" id="SignalP"/>
    </source>
</evidence>
<dbReference type="SUPFAM" id="SSF56601">
    <property type="entry name" value="beta-lactamase/transpeptidase-like"/>
    <property type="match status" value="1"/>
</dbReference>
<dbReference type="EMBL" id="JBHUHZ010000003">
    <property type="protein sequence ID" value="MFD2164216.1"/>
    <property type="molecule type" value="Genomic_DNA"/>
</dbReference>
<feature type="domain" description="Penicillin-binding protein transpeptidase" evidence="8">
    <location>
        <begin position="56"/>
        <end position="260"/>
    </location>
</feature>
<dbReference type="PANTHER" id="PTHR30627:SF6">
    <property type="entry name" value="BETA-LACTAMASE YBXI-RELATED"/>
    <property type="match status" value="1"/>
</dbReference>
<evidence type="ECO:0000256" key="4">
    <source>
        <dbReference type="ARBA" id="ARBA00022729"/>
    </source>
</evidence>
<keyword evidence="6" id="KW-0046">Antibiotic resistance</keyword>
<evidence type="ECO:0000256" key="6">
    <source>
        <dbReference type="ARBA" id="ARBA00023251"/>
    </source>
</evidence>
<comment type="catalytic activity">
    <reaction evidence="1">
        <text>a beta-lactam + H2O = a substituted beta-amino acid</text>
        <dbReference type="Rhea" id="RHEA:20401"/>
        <dbReference type="ChEBI" id="CHEBI:15377"/>
        <dbReference type="ChEBI" id="CHEBI:35627"/>
        <dbReference type="ChEBI" id="CHEBI:140347"/>
        <dbReference type="EC" id="3.5.2.6"/>
    </reaction>
</comment>
<proteinExistence type="inferred from homology"/>
<dbReference type="PANTHER" id="PTHR30627">
    <property type="entry name" value="PEPTIDOGLYCAN D,D-TRANSPEPTIDASE"/>
    <property type="match status" value="1"/>
</dbReference>
<dbReference type="InterPro" id="IPR012338">
    <property type="entry name" value="Beta-lactam/transpept-like"/>
</dbReference>
<comment type="similarity">
    <text evidence="2">Belongs to the class-D beta-lactamase family.</text>
</comment>
<dbReference type="Pfam" id="PF00905">
    <property type="entry name" value="Transpeptidase"/>
    <property type="match status" value="1"/>
</dbReference>
<dbReference type="InterPro" id="IPR001460">
    <property type="entry name" value="PCN-bd_Tpept"/>
</dbReference>
<evidence type="ECO:0000313" key="10">
    <source>
        <dbReference type="Proteomes" id="UP001597387"/>
    </source>
</evidence>
<organism evidence="9 10">
    <name type="scientific">Paradesertivirga mongoliensis</name>
    <dbReference type="NCBI Taxonomy" id="2100740"/>
    <lineage>
        <taxon>Bacteria</taxon>
        <taxon>Pseudomonadati</taxon>
        <taxon>Bacteroidota</taxon>
        <taxon>Sphingobacteriia</taxon>
        <taxon>Sphingobacteriales</taxon>
        <taxon>Sphingobacteriaceae</taxon>
        <taxon>Paradesertivirga</taxon>
    </lineage>
</organism>
<feature type="chain" id="PRO_5045694130" description="beta-lactamase" evidence="7">
    <location>
        <begin position="23"/>
        <end position="267"/>
    </location>
</feature>
<evidence type="ECO:0000256" key="1">
    <source>
        <dbReference type="ARBA" id="ARBA00001526"/>
    </source>
</evidence>
<reference evidence="10" key="1">
    <citation type="journal article" date="2019" name="Int. J. Syst. Evol. Microbiol.">
        <title>The Global Catalogue of Microorganisms (GCM) 10K type strain sequencing project: providing services to taxonomists for standard genome sequencing and annotation.</title>
        <authorList>
            <consortium name="The Broad Institute Genomics Platform"/>
            <consortium name="The Broad Institute Genome Sequencing Center for Infectious Disease"/>
            <person name="Wu L."/>
            <person name="Ma J."/>
        </authorList>
    </citation>
    <scope>NUCLEOTIDE SEQUENCE [LARGE SCALE GENOMIC DNA]</scope>
    <source>
        <strain evidence="10">KCTC 42217</strain>
    </source>
</reference>
<evidence type="ECO:0000256" key="3">
    <source>
        <dbReference type="ARBA" id="ARBA00012865"/>
    </source>
</evidence>
<evidence type="ECO:0000313" key="9">
    <source>
        <dbReference type="EMBL" id="MFD2164216.1"/>
    </source>
</evidence>
<evidence type="ECO:0000256" key="5">
    <source>
        <dbReference type="ARBA" id="ARBA00022801"/>
    </source>
</evidence>